<keyword evidence="5" id="KW-0813">Transport</keyword>
<dbReference type="GO" id="GO:0016020">
    <property type="term" value="C:membrane"/>
    <property type="evidence" value="ECO:0007669"/>
    <property type="project" value="UniProtKB-SubCell"/>
</dbReference>
<evidence type="ECO:0000256" key="9">
    <source>
        <dbReference type="ARBA" id="ARBA00023010"/>
    </source>
</evidence>
<evidence type="ECO:0000256" key="6">
    <source>
        <dbReference type="ARBA" id="ARBA00022692"/>
    </source>
</evidence>
<evidence type="ECO:0000256" key="2">
    <source>
        <dbReference type="ARBA" id="ARBA00008445"/>
    </source>
</evidence>
<accession>A0AA35R948</accession>
<keyword evidence="10 12" id="KW-0472">Membrane</keyword>
<dbReference type="Proteomes" id="UP001174909">
    <property type="component" value="Unassembled WGS sequence"/>
</dbReference>
<protein>
    <recommendedName>
        <fullName evidence="4">Probable protein-export membrane protein SecG</fullName>
    </recommendedName>
    <alternativeName>
        <fullName evidence="3">Probable protein-export membrane protein secG</fullName>
    </alternativeName>
</protein>
<evidence type="ECO:0000256" key="5">
    <source>
        <dbReference type="ARBA" id="ARBA00022448"/>
    </source>
</evidence>
<reference evidence="13" key="1">
    <citation type="submission" date="2023-03" db="EMBL/GenBank/DDBJ databases">
        <authorList>
            <person name="Steffen K."/>
            <person name="Cardenas P."/>
        </authorList>
    </citation>
    <scope>NUCLEOTIDE SEQUENCE</scope>
</reference>
<sequence>MTVLNIIQILVSILLVIIILMQVKGQGTGLFGAADNSFRTRRGIELQLLRFTVALIVVFLGLSIASARLF</sequence>
<comment type="subcellular location">
    <subcellularLocation>
        <location evidence="1">Membrane</location>
        <topology evidence="1">Multi-pass membrane protein</topology>
    </subcellularLocation>
</comment>
<dbReference type="PRINTS" id="PR01651">
    <property type="entry name" value="SECGEXPORT"/>
</dbReference>
<comment type="caution">
    <text evidence="13">The sequence shown here is derived from an EMBL/GenBank/DDBJ whole genome shotgun (WGS) entry which is preliminary data.</text>
</comment>
<evidence type="ECO:0000256" key="7">
    <source>
        <dbReference type="ARBA" id="ARBA00022927"/>
    </source>
</evidence>
<comment type="function">
    <text evidence="11">Involved in protein export. Participates in an early event of protein translocation across the chloroplast thylakoid membrane.</text>
</comment>
<dbReference type="GO" id="GO:0009306">
    <property type="term" value="P:protein secretion"/>
    <property type="evidence" value="ECO:0007669"/>
    <property type="project" value="InterPro"/>
</dbReference>
<gene>
    <name evidence="13" type="ORF">GBAR_LOCUS5052</name>
</gene>
<comment type="similarity">
    <text evidence="2">Belongs to the SecG family.</text>
</comment>
<evidence type="ECO:0000313" key="13">
    <source>
        <dbReference type="EMBL" id="CAI8007124.1"/>
    </source>
</evidence>
<keyword evidence="14" id="KW-1185">Reference proteome</keyword>
<evidence type="ECO:0000256" key="1">
    <source>
        <dbReference type="ARBA" id="ARBA00004141"/>
    </source>
</evidence>
<evidence type="ECO:0000256" key="10">
    <source>
        <dbReference type="ARBA" id="ARBA00023136"/>
    </source>
</evidence>
<evidence type="ECO:0000256" key="8">
    <source>
        <dbReference type="ARBA" id="ARBA00022989"/>
    </source>
</evidence>
<dbReference type="EMBL" id="CASHTH010000746">
    <property type="protein sequence ID" value="CAI8007124.1"/>
    <property type="molecule type" value="Genomic_DNA"/>
</dbReference>
<dbReference type="Pfam" id="PF03840">
    <property type="entry name" value="SecG"/>
    <property type="match status" value="1"/>
</dbReference>
<organism evidence="13 14">
    <name type="scientific">Geodia barretti</name>
    <name type="common">Barrett's horny sponge</name>
    <dbReference type="NCBI Taxonomy" id="519541"/>
    <lineage>
        <taxon>Eukaryota</taxon>
        <taxon>Metazoa</taxon>
        <taxon>Porifera</taxon>
        <taxon>Demospongiae</taxon>
        <taxon>Heteroscleromorpha</taxon>
        <taxon>Tetractinellida</taxon>
        <taxon>Astrophorina</taxon>
        <taxon>Geodiidae</taxon>
        <taxon>Geodia</taxon>
    </lineage>
</organism>
<keyword evidence="9" id="KW-0811">Translocation</keyword>
<dbReference type="NCBIfam" id="TIGR00810">
    <property type="entry name" value="secG"/>
    <property type="match status" value="1"/>
</dbReference>
<dbReference type="GO" id="GO:0015450">
    <property type="term" value="F:protein-transporting ATPase activity"/>
    <property type="evidence" value="ECO:0007669"/>
    <property type="project" value="InterPro"/>
</dbReference>
<evidence type="ECO:0000256" key="4">
    <source>
        <dbReference type="ARBA" id="ARBA00015435"/>
    </source>
</evidence>
<dbReference type="AlphaFoldDB" id="A0AA35R948"/>
<evidence type="ECO:0000256" key="12">
    <source>
        <dbReference type="SAM" id="Phobius"/>
    </source>
</evidence>
<dbReference type="InterPro" id="IPR004692">
    <property type="entry name" value="SecG"/>
</dbReference>
<feature type="transmembrane region" description="Helical" evidence="12">
    <location>
        <begin position="6"/>
        <end position="23"/>
    </location>
</feature>
<feature type="transmembrane region" description="Helical" evidence="12">
    <location>
        <begin position="48"/>
        <end position="67"/>
    </location>
</feature>
<proteinExistence type="inferred from homology"/>
<evidence type="ECO:0000256" key="3">
    <source>
        <dbReference type="ARBA" id="ARBA00013657"/>
    </source>
</evidence>
<evidence type="ECO:0000256" key="11">
    <source>
        <dbReference type="ARBA" id="ARBA00025638"/>
    </source>
</evidence>
<name>A0AA35R948_GEOBA</name>
<keyword evidence="6 12" id="KW-0812">Transmembrane</keyword>
<keyword evidence="8 12" id="KW-1133">Transmembrane helix</keyword>
<evidence type="ECO:0000313" key="14">
    <source>
        <dbReference type="Proteomes" id="UP001174909"/>
    </source>
</evidence>
<keyword evidence="7" id="KW-0653">Protein transport</keyword>